<dbReference type="EMBL" id="JH604637">
    <property type="protein sequence ID" value="EHY64971.1"/>
    <property type="molecule type" value="Genomic_DNA"/>
</dbReference>
<evidence type="ECO:0000256" key="1">
    <source>
        <dbReference type="SAM" id="MobiDB-lite"/>
    </source>
</evidence>
<dbReference type="HOGENOM" id="CLU_009683_4_0_1"/>
<dbReference type="AlphaFoldDB" id="H8ZEK6"/>
<feature type="compositionally biased region" description="Acidic residues" evidence="1">
    <location>
        <begin position="234"/>
        <end position="245"/>
    </location>
</feature>
<proteinExistence type="predicted"/>
<feature type="compositionally biased region" description="Basic and acidic residues" evidence="1">
    <location>
        <begin position="107"/>
        <end position="126"/>
    </location>
</feature>
<reference evidence="3" key="1">
    <citation type="submission" date="2011-03" db="EMBL/GenBank/DDBJ databases">
        <title>The Genome Sequence of Nematocida sp1 strain ERTm2.</title>
        <authorList>
            <consortium name="The Broad Institute Genome Sequencing Platform"/>
            <consortium name="The Broad Institute Genome Sequencing Center for Infectious Disease"/>
            <person name="Cuomo C."/>
            <person name="Troemel E."/>
            <person name="Young S.K."/>
            <person name="Zeng Q."/>
            <person name="Gargeya S."/>
            <person name="Fitzgerald M."/>
            <person name="Haas B."/>
            <person name="Abouelleil A."/>
            <person name="Alvarado L."/>
            <person name="Arachchi H.M."/>
            <person name="Berlin A."/>
            <person name="Brown A."/>
            <person name="Chapman S.B."/>
            <person name="Chen Z."/>
            <person name="Dunbar C."/>
            <person name="Freedman E."/>
            <person name="Gearin G."/>
            <person name="Gellesch M."/>
            <person name="Goldberg J."/>
            <person name="Griggs A."/>
            <person name="Gujja S."/>
            <person name="Heilman E.R."/>
            <person name="Heiman D."/>
            <person name="Howarth C."/>
            <person name="Larson L."/>
            <person name="Lui A."/>
            <person name="MacDonald P.J.P."/>
            <person name="Mehta T."/>
            <person name="Montmayeur A."/>
            <person name="Murphy C."/>
            <person name="Neiman D."/>
            <person name="Pearson M."/>
            <person name="Priest M."/>
            <person name="Roberts A."/>
            <person name="Saif S."/>
            <person name="Shea T."/>
            <person name="Shenoy N."/>
            <person name="Sisk P."/>
            <person name="Stolte C."/>
            <person name="Sykes S."/>
            <person name="White J."/>
            <person name="Yandava C."/>
            <person name="Wortman J."/>
            <person name="Nusbaum C."/>
            <person name="Birren B."/>
        </authorList>
    </citation>
    <scope>NUCLEOTIDE SEQUENCE</scope>
    <source>
        <strain evidence="3">ERTm2</strain>
    </source>
</reference>
<evidence type="ECO:0000256" key="2">
    <source>
        <dbReference type="SAM" id="Phobius"/>
    </source>
</evidence>
<keyword evidence="2" id="KW-1133">Transmembrane helix</keyword>
<dbReference type="Proteomes" id="UP000005622">
    <property type="component" value="Unassembled WGS sequence"/>
</dbReference>
<name>H8ZEK6_NEMA1</name>
<keyword evidence="2" id="KW-0472">Membrane</keyword>
<evidence type="ECO:0000313" key="3">
    <source>
        <dbReference type="EMBL" id="EHY64971.1"/>
    </source>
</evidence>
<gene>
    <name evidence="3" type="ORF">NERG_02027</name>
</gene>
<sequence length="740" mass="85765">MNITRKSKENQHLYERNNRQTSIKLLGKVLLISALLAVQSVFGLLSRKEIEELLQRMVEYKENNNMTKAYSFLHPTMLHVFGEMDILHNIRFNPSYINGQSVPEEENSSKKIDRANDTVKEKDSKGNKTPKSTVEYYNALINMFPSPDGKISIYSKEEREDSFTSFLKSEHVKAYANQILAALLLQSEGMPVPLEIKEDGNKCPELVYTSQDTLEKSFSVLICTTAIEQEFTSTEEESNSFEEEFTSTKEEKPFTTPTEITTTVEQENISTEEEKTKNIDSEKIVQTIRYFLNVPVNEQFIIKTVEQEIEEEEPKPQSKEIDWENEFTETPAWLIQSYICYYLETKEDAIEFYREVSNQMKVYMESFGIIKESRGLKELVNRVFKKDIDPSKTFELWNKVNQLKDTVENSENIQVLPFVNSSQLPTKTTVEENDEENIQLEKELISSDIESVVLTLLCCFGYDEKTKKYNFDHLPYLLEEVKDLFDMSSVSNPSSSHTPSIQVGQEISQDILAKWSEIIQEIAMDSGDISYINVEDKRIIQPDIFNILIIMAKITEIDCDKYKKKMPKSRVLTINNMVNLANLAKDAFSKMRRESISNSTFLNWRLTSSIFSEYERKIFVEFQNYKTQMVDGTECFSGDLMIQCATKDRAQPIIIRFLSTEKVQLGIGKCTLKKYDFDELKKEITEMKRDSYATYVISKYAEALNLIPLEDKVHTEITEQQEKTKHIISYTSNIANFMNN</sequence>
<protein>
    <submittedName>
        <fullName evidence="3">Uncharacterized protein</fullName>
    </submittedName>
</protein>
<keyword evidence="2" id="KW-0812">Transmembrane</keyword>
<organism evidence="3">
    <name type="scientific">Nematocida ausubeli (strain ATCC PRA-371 / ERTm2)</name>
    <name type="common">Nematode killer fungus</name>
    <dbReference type="NCBI Taxonomy" id="1913371"/>
    <lineage>
        <taxon>Eukaryota</taxon>
        <taxon>Fungi</taxon>
        <taxon>Fungi incertae sedis</taxon>
        <taxon>Microsporidia</taxon>
        <taxon>Nematocida</taxon>
    </lineage>
</organism>
<accession>H8ZEK6</accession>
<feature type="region of interest" description="Disordered" evidence="1">
    <location>
        <begin position="234"/>
        <end position="256"/>
    </location>
</feature>
<feature type="transmembrane region" description="Helical" evidence="2">
    <location>
        <begin position="25"/>
        <end position="45"/>
    </location>
</feature>
<feature type="region of interest" description="Disordered" evidence="1">
    <location>
        <begin position="100"/>
        <end position="130"/>
    </location>
</feature>